<dbReference type="Pfam" id="PF00891">
    <property type="entry name" value="Methyltransf_2"/>
    <property type="match status" value="1"/>
</dbReference>
<dbReference type="InterPro" id="IPR016461">
    <property type="entry name" value="COMT-like"/>
</dbReference>
<keyword evidence="1" id="KW-0489">Methyltransferase</keyword>
<dbReference type="GO" id="GO:0032259">
    <property type="term" value="P:methylation"/>
    <property type="evidence" value="ECO:0007669"/>
    <property type="project" value="UniProtKB-KW"/>
</dbReference>
<dbReference type="Proteomes" id="UP000520767">
    <property type="component" value="Unassembled WGS sequence"/>
</dbReference>
<dbReference type="PROSITE" id="PS51683">
    <property type="entry name" value="SAM_OMT_II"/>
    <property type="match status" value="1"/>
</dbReference>
<dbReference type="PIRSF" id="PIRSF005739">
    <property type="entry name" value="O-mtase"/>
    <property type="match status" value="1"/>
</dbReference>
<dbReference type="RefSeq" id="WP_184816214.1">
    <property type="nucleotide sequence ID" value="NZ_JACHJQ010000012.1"/>
</dbReference>
<sequence length="341" mass="35954">MAETPVAGGFARRKLLGILSGSWVAQCCYAVAKLGIPDLLADGPRSVDELAAACGADPGALARLLRGMASIGLFRRTAPGTYVLTSVTECLRSDVPNSLRQNAILDGEEVFRSFVDIMHTLRTGTPAFDVVHGEPFYEYLGSHPGTAASFTSAMNANRVPATLASCDLSDVDMLVDVGGGSGGLLVEALAAHPAMRGVLLELPEAVRHAEKSLAEAGIADRVRLVEGSFFDAVPPDGDAYVLARVLHNWADDKALLILRRVRAAMTPGARLVVLEQFMADEDSAPDGASGMVDLLMLVLLEGHDRTEAQYRVLLAEAGFVVDEVHHGANPTADSALVARAA</sequence>
<evidence type="ECO:0000259" key="5">
    <source>
        <dbReference type="Pfam" id="PF00891"/>
    </source>
</evidence>
<dbReference type="SUPFAM" id="SSF53335">
    <property type="entry name" value="S-adenosyl-L-methionine-dependent methyltransferases"/>
    <property type="match status" value="1"/>
</dbReference>
<evidence type="ECO:0000256" key="3">
    <source>
        <dbReference type="ARBA" id="ARBA00022691"/>
    </source>
</evidence>
<evidence type="ECO:0000256" key="1">
    <source>
        <dbReference type="ARBA" id="ARBA00022603"/>
    </source>
</evidence>
<dbReference type="AlphaFoldDB" id="A0A7W7VJ38"/>
<dbReference type="Pfam" id="PF08100">
    <property type="entry name" value="Dimerisation"/>
    <property type="match status" value="1"/>
</dbReference>
<evidence type="ECO:0000256" key="4">
    <source>
        <dbReference type="PIRSR" id="PIRSR005739-1"/>
    </source>
</evidence>
<keyword evidence="2" id="KW-0808">Transferase</keyword>
<reference evidence="7 8" key="1">
    <citation type="submission" date="2020-08" db="EMBL/GenBank/DDBJ databases">
        <title>Genomic Encyclopedia of Type Strains, Phase III (KMG-III): the genomes of soil and plant-associated and newly described type strains.</title>
        <authorList>
            <person name="Whitman W."/>
        </authorList>
    </citation>
    <scope>NUCLEOTIDE SEQUENCE [LARGE SCALE GENOMIC DNA]</scope>
    <source>
        <strain evidence="7 8">CECT 8960</strain>
    </source>
</reference>
<dbReference type="InterPro" id="IPR029063">
    <property type="entry name" value="SAM-dependent_MTases_sf"/>
</dbReference>
<evidence type="ECO:0000256" key="2">
    <source>
        <dbReference type="ARBA" id="ARBA00022679"/>
    </source>
</evidence>
<dbReference type="Gene3D" id="3.40.50.150">
    <property type="entry name" value="Vaccinia Virus protein VP39"/>
    <property type="match status" value="1"/>
</dbReference>
<name>A0A7W7VJ38_9PSEU</name>
<dbReference type="InterPro" id="IPR001077">
    <property type="entry name" value="COMT_C"/>
</dbReference>
<dbReference type="InterPro" id="IPR012967">
    <property type="entry name" value="COMT_dimerisation"/>
</dbReference>
<feature type="domain" description="O-methyltransferase dimerisation" evidence="6">
    <location>
        <begin position="18"/>
        <end position="91"/>
    </location>
</feature>
<evidence type="ECO:0000313" key="7">
    <source>
        <dbReference type="EMBL" id="MBB4912207.1"/>
    </source>
</evidence>
<comment type="caution">
    <text evidence="7">The sequence shown here is derived from an EMBL/GenBank/DDBJ whole genome shotgun (WGS) entry which is preliminary data.</text>
</comment>
<dbReference type="Gene3D" id="1.10.287.1350">
    <property type="match status" value="1"/>
</dbReference>
<dbReference type="Gene3D" id="1.10.10.10">
    <property type="entry name" value="Winged helix-like DNA-binding domain superfamily/Winged helix DNA-binding domain"/>
    <property type="match status" value="1"/>
</dbReference>
<proteinExistence type="predicted"/>
<dbReference type="PANTHER" id="PTHR43712">
    <property type="entry name" value="PUTATIVE (AFU_ORTHOLOGUE AFUA_4G14580)-RELATED"/>
    <property type="match status" value="1"/>
</dbReference>
<keyword evidence="3" id="KW-0949">S-adenosyl-L-methionine</keyword>
<dbReference type="InterPro" id="IPR036390">
    <property type="entry name" value="WH_DNA-bd_sf"/>
</dbReference>
<dbReference type="PANTHER" id="PTHR43712:SF2">
    <property type="entry name" value="O-METHYLTRANSFERASE CICE"/>
    <property type="match status" value="1"/>
</dbReference>
<evidence type="ECO:0000313" key="8">
    <source>
        <dbReference type="Proteomes" id="UP000520767"/>
    </source>
</evidence>
<evidence type="ECO:0008006" key="9">
    <source>
        <dbReference type="Google" id="ProtNLM"/>
    </source>
</evidence>
<feature type="active site" description="Proton acceptor" evidence="4">
    <location>
        <position position="247"/>
    </location>
</feature>
<feature type="domain" description="O-methyltransferase C-terminal" evidence="5">
    <location>
        <begin position="118"/>
        <end position="319"/>
    </location>
</feature>
<dbReference type="InterPro" id="IPR036388">
    <property type="entry name" value="WH-like_DNA-bd_sf"/>
</dbReference>
<protein>
    <recommendedName>
        <fullName evidence="9">Hydroxyneurosporene-O-methyltransferase</fullName>
    </recommendedName>
</protein>
<organism evidence="7 8">
    <name type="scientific">Actinophytocola algeriensis</name>
    <dbReference type="NCBI Taxonomy" id="1768010"/>
    <lineage>
        <taxon>Bacteria</taxon>
        <taxon>Bacillati</taxon>
        <taxon>Actinomycetota</taxon>
        <taxon>Actinomycetes</taxon>
        <taxon>Pseudonocardiales</taxon>
        <taxon>Pseudonocardiaceae</taxon>
    </lineage>
</organism>
<gene>
    <name evidence="7" type="ORF">FHR82_008478</name>
</gene>
<dbReference type="SUPFAM" id="SSF46785">
    <property type="entry name" value="Winged helix' DNA-binding domain"/>
    <property type="match status" value="1"/>
</dbReference>
<dbReference type="GO" id="GO:0046983">
    <property type="term" value="F:protein dimerization activity"/>
    <property type="evidence" value="ECO:0007669"/>
    <property type="project" value="InterPro"/>
</dbReference>
<evidence type="ECO:0000259" key="6">
    <source>
        <dbReference type="Pfam" id="PF08100"/>
    </source>
</evidence>
<dbReference type="GO" id="GO:0008171">
    <property type="term" value="F:O-methyltransferase activity"/>
    <property type="evidence" value="ECO:0007669"/>
    <property type="project" value="InterPro"/>
</dbReference>
<keyword evidence="8" id="KW-1185">Reference proteome</keyword>
<dbReference type="EMBL" id="JACHJQ010000012">
    <property type="protein sequence ID" value="MBB4912207.1"/>
    <property type="molecule type" value="Genomic_DNA"/>
</dbReference>
<accession>A0A7W7VJ38</accession>